<dbReference type="OMA" id="YSASETC"/>
<dbReference type="Gene3D" id="6.10.110.10">
    <property type="match status" value="1"/>
</dbReference>
<evidence type="ECO:0000256" key="5">
    <source>
        <dbReference type="ARBA" id="ARBA00023136"/>
    </source>
</evidence>
<reference evidence="7 8" key="1">
    <citation type="submission" date="2022-01" db="EMBL/GenBank/DDBJ databases">
        <title>A chromosome-scale genome assembly of the false clownfish, Amphiprion ocellaris.</title>
        <authorList>
            <person name="Ryu T."/>
        </authorList>
    </citation>
    <scope>NUCLEOTIDE SEQUENCE [LARGE SCALE GENOMIC DNA]</scope>
</reference>
<evidence type="ECO:0000313" key="8">
    <source>
        <dbReference type="Proteomes" id="UP001501940"/>
    </source>
</evidence>
<keyword evidence="3 6" id="KW-0812">Transmembrane</keyword>
<dbReference type="GO" id="GO:0031966">
    <property type="term" value="C:mitochondrial membrane"/>
    <property type="evidence" value="ECO:0007669"/>
    <property type="project" value="TreeGrafter"/>
</dbReference>
<dbReference type="Pfam" id="PF06140">
    <property type="entry name" value="Ifi-6-16"/>
    <property type="match status" value="1"/>
</dbReference>
<dbReference type="GO" id="GO:0001836">
    <property type="term" value="P:release of cytochrome c from mitochondria"/>
    <property type="evidence" value="ECO:0007669"/>
    <property type="project" value="TreeGrafter"/>
</dbReference>
<feature type="transmembrane region" description="Helical" evidence="6">
    <location>
        <begin position="6"/>
        <end position="22"/>
    </location>
</feature>
<name>A0A3Q1C1Y9_AMPOC</name>
<reference evidence="7" key="3">
    <citation type="submission" date="2025-09" db="UniProtKB">
        <authorList>
            <consortium name="Ensembl"/>
        </authorList>
    </citation>
    <scope>IDENTIFICATION</scope>
</reference>
<dbReference type="GeneTree" id="ENSGT01140000282763"/>
<evidence type="ECO:0000256" key="1">
    <source>
        <dbReference type="ARBA" id="ARBA00004141"/>
    </source>
</evidence>
<keyword evidence="8" id="KW-1185">Reference proteome</keyword>
<proteinExistence type="inferred from homology"/>
<protein>
    <submittedName>
        <fullName evidence="7">Uncharacterized protein</fullName>
    </submittedName>
</protein>
<feature type="transmembrane region" description="Helical" evidence="6">
    <location>
        <begin position="76"/>
        <end position="99"/>
    </location>
</feature>
<keyword evidence="5 6" id="KW-0472">Membrane</keyword>
<dbReference type="PANTHER" id="PTHR16932">
    <property type="entry name" value="INTERFERON ALPHA-INDUCIBLE PROTEIN 27"/>
    <property type="match status" value="1"/>
</dbReference>
<dbReference type="Proteomes" id="UP001501940">
    <property type="component" value="Chromosome 20"/>
</dbReference>
<feature type="transmembrane region" description="Helical" evidence="6">
    <location>
        <begin position="34"/>
        <end position="56"/>
    </location>
</feature>
<evidence type="ECO:0000256" key="4">
    <source>
        <dbReference type="ARBA" id="ARBA00022989"/>
    </source>
</evidence>
<evidence type="ECO:0000256" key="6">
    <source>
        <dbReference type="SAM" id="Phobius"/>
    </source>
</evidence>
<dbReference type="InterPro" id="IPR038213">
    <property type="entry name" value="IFI6/IFI27-like_sf"/>
</dbReference>
<organism evidence="7 8">
    <name type="scientific">Amphiprion ocellaris</name>
    <name type="common">Clown anemonefish</name>
    <dbReference type="NCBI Taxonomy" id="80972"/>
    <lineage>
        <taxon>Eukaryota</taxon>
        <taxon>Metazoa</taxon>
        <taxon>Chordata</taxon>
        <taxon>Craniata</taxon>
        <taxon>Vertebrata</taxon>
        <taxon>Euteleostomi</taxon>
        <taxon>Actinopterygii</taxon>
        <taxon>Neopterygii</taxon>
        <taxon>Teleostei</taxon>
        <taxon>Neoteleostei</taxon>
        <taxon>Acanthomorphata</taxon>
        <taxon>Ovalentaria</taxon>
        <taxon>Pomacentridae</taxon>
        <taxon>Amphiprion</taxon>
    </lineage>
</organism>
<evidence type="ECO:0000256" key="3">
    <source>
        <dbReference type="ARBA" id="ARBA00022692"/>
    </source>
</evidence>
<dbReference type="AlphaFoldDB" id="A0A3Q1C1Y9"/>
<dbReference type="Ensembl" id="ENSAOCT00000012442.2">
    <property type="protein sequence ID" value="ENSAOCP00000020675.2"/>
    <property type="gene ID" value="ENSAOCG00000018865.2"/>
</dbReference>
<accession>A0A3Q1C1Y9</accession>
<dbReference type="GO" id="GO:0097193">
    <property type="term" value="P:intrinsic apoptotic signaling pathway"/>
    <property type="evidence" value="ECO:0007669"/>
    <property type="project" value="TreeGrafter"/>
</dbReference>
<keyword evidence="4 6" id="KW-1133">Transmembrane helix</keyword>
<evidence type="ECO:0000256" key="2">
    <source>
        <dbReference type="ARBA" id="ARBA00007262"/>
    </source>
</evidence>
<dbReference type="InterPro" id="IPR009311">
    <property type="entry name" value="IFI6/IFI27-like"/>
</dbReference>
<sequence length="126" mass="12805">MTERLTFVFVVGIICCIIHGWCHNNVLCSGPCAVGAVALAPVALGAIGFTSAGIAAGSYAAGMMSTAALANGGGVAAGSLVAVLQSAGTFICLLLTFLTELKCAFHPSKFHVAESCTCEFMRTQIC</sequence>
<reference evidence="7" key="2">
    <citation type="submission" date="2025-08" db="UniProtKB">
        <authorList>
            <consortium name="Ensembl"/>
        </authorList>
    </citation>
    <scope>IDENTIFICATION</scope>
</reference>
<evidence type="ECO:0000313" key="7">
    <source>
        <dbReference type="Ensembl" id="ENSAOCP00000020675.2"/>
    </source>
</evidence>
<dbReference type="PANTHER" id="PTHR16932:SF38">
    <property type="entry name" value="INTERFERON ALPHA INDUCIBLE PROTEIN 46-RELATED"/>
    <property type="match status" value="1"/>
</dbReference>
<comment type="similarity">
    <text evidence="2">Belongs to the IFI6/IFI27 family.</text>
</comment>
<comment type="subcellular location">
    <subcellularLocation>
        <location evidence="1">Membrane</location>
        <topology evidence="1">Multi-pass membrane protein</topology>
    </subcellularLocation>
</comment>